<organism evidence="1 2">
    <name type="scientific">Paenibacillus provencensis</name>
    <dbReference type="NCBI Taxonomy" id="441151"/>
    <lineage>
        <taxon>Bacteria</taxon>
        <taxon>Bacillati</taxon>
        <taxon>Bacillota</taxon>
        <taxon>Bacilli</taxon>
        <taxon>Bacillales</taxon>
        <taxon>Paenibacillaceae</taxon>
        <taxon>Paenibacillus</taxon>
    </lineage>
</organism>
<dbReference type="InterPro" id="IPR027417">
    <property type="entry name" value="P-loop_NTPase"/>
</dbReference>
<dbReference type="SUPFAM" id="SSF52540">
    <property type="entry name" value="P-loop containing nucleoside triphosphate hydrolases"/>
    <property type="match status" value="1"/>
</dbReference>
<name>A0ABW3Q627_9BACL</name>
<reference evidence="2" key="1">
    <citation type="journal article" date="2019" name="Int. J. Syst. Evol. Microbiol.">
        <title>The Global Catalogue of Microorganisms (GCM) 10K type strain sequencing project: providing services to taxonomists for standard genome sequencing and annotation.</title>
        <authorList>
            <consortium name="The Broad Institute Genomics Platform"/>
            <consortium name="The Broad Institute Genome Sequencing Center for Infectious Disease"/>
            <person name="Wu L."/>
            <person name="Ma J."/>
        </authorList>
    </citation>
    <scope>NUCLEOTIDE SEQUENCE [LARGE SCALE GENOMIC DNA]</scope>
    <source>
        <strain evidence="2">CCUG 53519</strain>
    </source>
</reference>
<sequence>MNNGGLVIDSISKSFGTYTALQHINVTIPKGKFTCLLGPSGCGRDTAQAASMSVLIVMLNLAVRGGYEVLTARLRRKITAAWQKR</sequence>
<keyword evidence="2" id="KW-1185">Reference proteome</keyword>
<protein>
    <submittedName>
        <fullName evidence="1">Uncharacterized protein</fullName>
    </submittedName>
</protein>
<gene>
    <name evidence="1" type="ORF">ACFQ3J_15310</name>
</gene>
<evidence type="ECO:0000313" key="1">
    <source>
        <dbReference type="EMBL" id="MFD1129540.1"/>
    </source>
</evidence>
<proteinExistence type="predicted"/>
<dbReference type="EMBL" id="JBHTKX010000001">
    <property type="protein sequence ID" value="MFD1129540.1"/>
    <property type="molecule type" value="Genomic_DNA"/>
</dbReference>
<accession>A0ABW3Q627</accession>
<dbReference type="RefSeq" id="WP_251582499.1">
    <property type="nucleotide sequence ID" value="NZ_JBHTKX010000001.1"/>
</dbReference>
<evidence type="ECO:0000313" key="2">
    <source>
        <dbReference type="Proteomes" id="UP001597169"/>
    </source>
</evidence>
<dbReference type="Gene3D" id="3.40.50.300">
    <property type="entry name" value="P-loop containing nucleotide triphosphate hydrolases"/>
    <property type="match status" value="1"/>
</dbReference>
<dbReference type="Proteomes" id="UP001597169">
    <property type="component" value="Unassembled WGS sequence"/>
</dbReference>
<comment type="caution">
    <text evidence="1">The sequence shown here is derived from an EMBL/GenBank/DDBJ whole genome shotgun (WGS) entry which is preliminary data.</text>
</comment>